<keyword evidence="1" id="KW-0479">Metal-binding</keyword>
<accession>A0AAN6RLQ5</accession>
<proteinExistence type="predicted"/>
<dbReference type="PROSITE" id="PS50158">
    <property type="entry name" value="ZF_CCHC"/>
    <property type="match status" value="1"/>
</dbReference>
<evidence type="ECO:0000256" key="1">
    <source>
        <dbReference type="PROSITE-ProRule" id="PRU00047"/>
    </source>
</evidence>
<dbReference type="Proteomes" id="UP001303889">
    <property type="component" value="Unassembled WGS sequence"/>
</dbReference>
<feature type="region of interest" description="Disordered" evidence="2">
    <location>
        <begin position="196"/>
        <end position="248"/>
    </location>
</feature>
<name>A0AAN6RLQ5_9PEZI</name>
<evidence type="ECO:0000259" key="3">
    <source>
        <dbReference type="PROSITE" id="PS50158"/>
    </source>
</evidence>
<dbReference type="GO" id="GO:0008270">
    <property type="term" value="F:zinc ion binding"/>
    <property type="evidence" value="ECO:0007669"/>
    <property type="project" value="UniProtKB-KW"/>
</dbReference>
<dbReference type="AlphaFoldDB" id="A0AAN6RLQ5"/>
<keyword evidence="1" id="KW-0863">Zinc-finger</keyword>
<dbReference type="EMBL" id="MU856643">
    <property type="protein sequence ID" value="KAK3896447.1"/>
    <property type="molecule type" value="Genomic_DNA"/>
</dbReference>
<evidence type="ECO:0000313" key="5">
    <source>
        <dbReference type="Proteomes" id="UP001303889"/>
    </source>
</evidence>
<dbReference type="GO" id="GO:0003676">
    <property type="term" value="F:nucleic acid binding"/>
    <property type="evidence" value="ECO:0007669"/>
    <property type="project" value="InterPro"/>
</dbReference>
<dbReference type="SMART" id="SM00343">
    <property type="entry name" value="ZnF_C2HC"/>
    <property type="match status" value="1"/>
</dbReference>
<evidence type="ECO:0000256" key="2">
    <source>
        <dbReference type="SAM" id="MobiDB-lite"/>
    </source>
</evidence>
<dbReference type="InterPro" id="IPR036875">
    <property type="entry name" value="Znf_CCHC_sf"/>
</dbReference>
<evidence type="ECO:0000313" key="4">
    <source>
        <dbReference type="EMBL" id="KAK3896447.1"/>
    </source>
</evidence>
<feature type="region of interest" description="Disordered" evidence="2">
    <location>
        <begin position="1"/>
        <end position="22"/>
    </location>
</feature>
<sequence>MTQATSASVAARRSGKVPDPPIFYNEEDRDTITFEQWHRAVENKLAVNADHFLTDRALQVYIESRIGGTAKSELSPYLRKTHPNPITTPERLMDHLWEQYFDPMTAQRSKDEYEDLRMKPGSEFLAFKNDFVRLAGECGRPRADWKDEFNRRLTPALQRSLAHAFLDDSVDFDAYARLGLQHTRINKRAAALQAAARSPAGTLAGSHAGGSTPGKTNRHRGKRDDDSAAATSGNSSASNGKPLTPEEHRVLAREGRCFRCRQKGHMSPDCPKKKETAVNATEDISDDQPVAMQRPRRVQFDEDTIEEAKN</sequence>
<feature type="compositionally biased region" description="Low complexity" evidence="2">
    <location>
        <begin position="228"/>
        <end position="240"/>
    </location>
</feature>
<organism evidence="4 5">
    <name type="scientific">Staphylotrichum tortipilum</name>
    <dbReference type="NCBI Taxonomy" id="2831512"/>
    <lineage>
        <taxon>Eukaryota</taxon>
        <taxon>Fungi</taxon>
        <taxon>Dikarya</taxon>
        <taxon>Ascomycota</taxon>
        <taxon>Pezizomycotina</taxon>
        <taxon>Sordariomycetes</taxon>
        <taxon>Sordariomycetidae</taxon>
        <taxon>Sordariales</taxon>
        <taxon>Chaetomiaceae</taxon>
        <taxon>Staphylotrichum</taxon>
    </lineage>
</organism>
<dbReference type="InterPro" id="IPR001878">
    <property type="entry name" value="Znf_CCHC"/>
</dbReference>
<gene>
    <name evidence="4" type="ORF">C8A05DRAFT_20576</name>
</gene>
<dbReference type="SUPFAM" id="SSF57756">
    <property type="entry name" value="Retrovirus zinc finger-like domains"/>
    <property type="match status" value="1"/>
</dbReference>
<keyword evidence="5" id="KW-1185">Reference proteome</keyword>
<feature type="domain" description="CCHC-type" evidence="3">
    <location>
        <begin position="256"/>
        <end position="272"/>
    </location>
</feature>
<feature type="region of interest" description="Disordered" evidence="2">
    <location>
        <begin position="261"/>
        <end position="310"/>
    </location>
</feature>
<dbReference type="Gene3D" id="4.10.60.10">
    <property type="entry name" value="Zinc finger, CCHC-type"/>
    <property type="match status" value="1"/>
</dbReference>
<protein>
    <recommendedName>
        <fullName evidence="3">CCHC-type domain-containing protein</fullName>
    </recommendedName>
</protein>
<reference evidence="4" key="1">
    <citation type="journal article" date="2023" name="Mol. Phylogenet. Evol.">
        <title>Genome-scale phylogeny and comparative genomics of the fungal order Sordariales.</title>
        <authorList>
            <person name="Hensen N."/>
            <person name="Bonometti L."/>
            <person name="Westerberg I."/>
            <person name="Brannstrom I.O."/>
            <person name="Guillou S."/>
            <person name="Cros-Aarteil S."/>
            <person name="Calhoun S."/>
            <person name="Haridas S."/>
            <person name="Kuo A."/>
            <person name="Mondo S."/>
            <person name="Pangilinan J."/>
            <person name="Riley R."/>
            <person name="LaButti K."/>
            <person name="Andreopoulos B."/>
            <person name="Lipzen A."/>
            <person name="Chen C."/>
            <person name="Yan M."/>
            <person name="Daum C."/>
            <person name="Ng V."/>
            <person name="Clum A."/>
            <person name="Steindorff A."/>
            <person name="Ohm R.A."/>
            <person name="Martin F."/>
            <person name="Silar P."/>
            <person name="Natvig D.O."/>
            <person name="Lalanne C."/>
            <person name="Gautier V."/>
            <person name="Ament-Velasquez S.L."/>
            <person name="Kruys A."/>
            <person name="Hutchinson M.I."/>
            <person name="Powell A.J."/>
            <person name="Barry K."/>
            <person name="Miller A.N."/>
            <person name="Grigoriev I.V."/>
            <person name="Debuchy R."/>
            <person name="Gladieux P."/>
            <person name="Hiltunen Thoren M."/>
            <person name="Johannesson H."/>
        </authorList>
    </citation>
    <scope>NUCLEOTIDE SEQUENCE</scope>
    <source>
        <strain evidence="4">CBS 103.79</strain>
    </source>
</reference>
<reference evidence="4" key="2">
    <citation type="submission" date="2023-05" db="EMBL/GenBank/DDBJ databases">
        <authorList>
            <consortium name="Lawrence Berkeley National Laboratory"/>
            <person name="Steindorff A."/>
            <person name="Hensen N."/>
            <person name="Bonometti L."/>
            <person name="Westerberg I."/>
            <person name="Brannstrom I.O."/>
            <person name="Guillou S."/>
            <person name="Cros-Aarteil S."/>
            <person name="Calhoun S."/>
            <person name="Haridas S."/>
            <person name="Kuo A."/>
            <person name="Mondo S."/>
            <person name="Pangilinan J."/>
            <person name="Riley R."/>
            <person name="Labutti K."/>
            <person name="Andreopoulos B."/>
            <person name="Lipzen A."/>
            <person name="Chen C."/>
            <person name="Yanf M."/>
            <person name="Daum C."/>
            <person name="Ng V."/>
            <person name="Clum A."/>
            <person name="Ohm R."/>
            <person name="Martin F."/>
            <person name="Silar P."/>
            <person name="Natvig D."/>
            <person name="Lalanne C."/>
            <person name="Gautier V."/>
            <person name="Ament-Velasquez S.L."/>
            <person name="Kruys A."/>
            <person name="Hutchinson M.I."/>
            <person name="Powell A.J."/>
            <person name="Barry K."/>
            <person name="Miller A.N."/>
            <person name="Grigoriev I.V."/>
            <person name="Debuchy R."/>
            <person name="Gladieux P."/>
            <person name="Thoren M.H."/>
            <person name="Johannesson H."/>
        </authorList>
    </citation>
    <scope>NUCLEOTIDE SEQUENCE</scope>
    <source>
        <strain evidence="4">CBS 103.79</strain>
    </source>
</reference>
<comment type="caution">
    <text evidence="4">The sequence shown here is derived from an EMBL/GenBank/DDBJ whole genome shotgun (WGS) entry which is preliminary data.</text>
</comment>
<feature type="compositionally biased region" description="Acidic residues" evidence="2">
    <location>
        <begin position="301"/>
        <end position="310"/>
    </location>
</feature>
<keyword evidence="1" id="KW-0862">Zinc</keyword>
<dbReference type="Pfam" id="PF00098">
    <property type="entry name" value="zf-CCHC"/>
    <property type="match status" value="1"/>
</dbReference>